<dbReference type="EMBL" id="RKLO01000001">
    <property type="protein sequence ID" value="RVW05851.1"/>
    <property type="molecule type" value="Genomic_DNA"/>
</dbReference>
<dbReference type="PANTHER" id="PTHR39338:SF6">
    <property type="entry name" value="BLL5662 PROTEIN"/>
    <property type="match status" value="1"/>
</dbReference>
<evidence type="ECO:0000313" key="3">
    <source>
        <dbReference type="EMBL" id="RVW05851.1"/>
    </source>
</evidence>
<dbReference type="SUPFAM" id="SSF53300">
    <property type="entry name" value="vWA-like"/>
    <property type="match status" value="1"/>
</dbReference>
<dbReference type="PANTHER" id="PTHR39338">
    <property type="entry name" value="BLL5662 PROTEIN-RELATED"/>
    <property type="match status" value="1"/>
</dbReference>
<dbReference type="Pfam" id="PF05762">
    <property type="entry name" value="VWA_CoxE"/>
    <property type="match status" value="1"/>
</dbReference>
<dbReference type="CDD" id="cd00198">
    <property type="entry name" value="vWFA"/>
    <property type="match status" value="1"/>
</dbReference>
<organism evidence="3 4">
    <name type="scientific">Rhodococcus xishaensis</name>
    <dbReference type="NCBI Taxonomy" id="2487364"/>
    <lineage>
        <taxon>Bacteria</taxon>
        <taxon>Bacillati</taxon>
        <taxon>Actinomycetota</taxon>
        <taxon>Actinomycetes</taxon>
        <taxon>Mycobacteriales</taxon>
        <taxon>Nocardiaceae</taxon>
        <taxon>Rhodococcus</taxon>
    </lineage>
</organism>
<feature type="domain" description="VWFA" evidence="2">
    <location>
        <begin position="229"/>
        <end position="402"/>
    </location>
</feature>
<gene>
    <name evidence="3" type="ORF">EGT50_02490</name>
</gene>
<evidence type="ECO:0000259" key="2">
    <source>
        <dbReference type="SMART" id="SM00327"/>
    </source>
</evidence>
<feature type="region of interest" description="Disordered" evidence="1">
    <location>
        <begin position="90"/>
        <end position="135"/>
    </location>
</feature>
<evidence type="ECO:0000313" key="4">
    <source>
        <dbReference type="Proteomes" id="UP000283479"/>
    </source>
</evidence>
<dbReference type="PIRSF" id="PIRSF010256">
    <property type="entry name" value="CoxE_vWa"/>
    <property type="match status" value="1"/>
</dbReference>
<protein>
    <submittedName>
        <fullName evidence="3">VWA domain-containing protein</fullName>
    </submittedName>
</protein>
<dbReference type="SMART" id="SM00327">
    <property type="entry name" value="VWA"/>
    <property type="match status" value="1"/>
</dbReference>
<dbReference type="InterPro" id="IPR011195">
    <property type="entry name" value="UCP010256"/>
</dbReference>
<keyword evidence="4" id="KW-1185">Reference proteome</keyword>
<evidence type="ECO:0000256" key="1">
    <source>
        <dbReference type="SAM" id="MobiDB-lite"/>
    </source>
</evidence>
<proteinExistence type="predicted"/>
<dbReference type="InterPro" id="IPR002035">
    <property type="entry name" value="VWF_A"/>
</dbReference>
<name>A0A438B4H6_9NOCA</name>
<dbReference type="Proteomes" id="UP000283479">
    <property type="component" value="Unassembled WGS sequence"/>
</dbReference>
<dbReference type="OrthoDB" id="9790469at2"/>
<dbReference type="InterPro" id="IPR036465">
    <property type="entry name" value="vWFA_dom_sf"/>
</dbReference>
<accession>A0A438B4H6</accession>
<dbReference type="InterPro" id="IPR008912">
    <property type="entry name" value="Uncharacterised_CoxE"/>
</dbReference>
<reference evidence="3 4" key="1">
    <citation type="submission" date="2018-11" db="EMBL/GenBank/DDBJ databases">
        <title>Rhodococcus spongicola sp. nov. and Rhodococcus xishaensis sp. nov. from marine sponges.</title>
        <authorList>
            <person name="Li L."/>
            <person name="Lin H.W."/>
        </authorList>
    </citation>
    <scope>NUCLEOTIDE SEQUENCE [LARGE SCALE GENOMIC DNA]</scope>
    <source>
        <strain evidence="3 4">LHW51113</strain>
    </source>
</reference>
<sequence length="426" mass="46614">MLLRGVDRAAFAVALVARARESGVRVSASGAARFTEALRVLPPTGRRRLYWTARVTLVGRRSDLARFDAVFASVFDQGVLALDPAARAAGRGRGRVDRHEPGDAASAPTSRRPRSAPPWVTRDSGSPDAATIAPPDDVEADVETIGLTLRLPSPLEAIADQPFGQFRDEDLRLLGRWLEQARMHWPTRRSRRREPHRYGRVDLRATMRRARETGFEPIRPVRCRPRVRRRRIVLLCDVSRSMHGYADVYLHLMRAAVVRGTGRDAEVFAFATRLTRLTAVLAHRDADVAVALANERVVDRFGGTHIAGSLAALLSSPHGNVLRGAVVIIASDGWDSDTPADLARAVARVRRRAHRLVWLNPRAGAPDFEPVAGSMSAALPYCDHFLSAHTVSALGEMLDVVARAATGAPAQYGQRAVRGRMSDATS</sequence>
<comment type="caution">
    <text evidence="3">The sequence shown here is derived from an EMBL/GenBank/DDBJ whole genome shotgun (WGS) entry which is preliminary data.</text>
</comment>
<dbReference type="AlphaFoldDB" id="A0A438B4H6"/>